<dbReference type="PANTHER" id="PTHR33064:SF37">
    <property type="entry name" value="RIBONUCLEASE H"/>
    <property type="match status" value="1"/>
</dbReference>
<dbReference type="SUPFAM" id="SSF56672">
    <property type="entry name" value="DNA/RNA polymerases"/>
    <property type="match status" value="1"/>
</dbReference>
<comment type="caution">
    <text evidence="2">The sequence shown here is derived from an EMBL/GenBank/DDBJ whole genome shotgun (WGS) entry which is preliminary data.</text>
</comment>
<accession>A0ABQ5GM83</accession>
<dbReference type="InterPro" id="IPR041577">
    <property type="entry name" value="RT_RNaseH_2"/>
</dbReference>
<protein>
    <submittedName>
        <fullName evidence="2">Zinc finger, CCHC-type containing protein</fullName>
    </submittedName>
</protein>
<evidence type="ECO:0000313" key="3">
    <source>
        <dbReference type="Proteomes" id="UP001151760"/>
    </source>
</evidence>
<evidence type="ECO:0000313" key="2">
    <source>
        <dbReference type="EMBL" id="GJT76775.1"/>
    </source>
</evidence>
<proteinExistence type="predicted"/>
<dbReference type="InterPro" id="IPR043502">
    <property type="entry name" value="DNA/RNA_pol_sf"/>
</dbReference>
<gene>
    <name evidence="2" type="ORF">Tco_1043500</name>
</gene>
<keyword evidence="3" id="KW-1185">Reference proteome</keyword>
<evidence type="ECO:0000259" key="1">
    <source>
        <dbReference type="Pfam" id="PF17919"/>
    </source>
</evidence>
<dbReference type="Proteomes" id="UP001151760">
    <property type="component" value="Unassembled WGS sequence"/>
</dbReference>
<name>A0ABQ5GM83_9ASTR</name>
<dbReference type="EMBL" id="BQNB010018654">
    <property type="protein sequence ID" value="GJT76775.1"/>
    <property type="molecule type" value="Genomic_DNA"/>
</dbReference>
<dbReference type="Pfam" id="PF17919">
    <property type="entry name" value="RT_RNaseH_2"/>
    <property type="match status" value="1"/>
</dbReference>
<feature type="domain" description="Reverse transcriptase/retrotransposon-derived protein RNase H-like" evidence="1">
    <location>
        <begin position="115"/>
        <end position="155"/>
    </location>
</feature>
<dbReference type="InterPro" id="IPR051320">
    <property type="entry name" value="Viral_Replic_Matur_Polypro"/>
</dbReference>
<dbReference type="PANTHER" id="PTHR33064">
    <property type="entry name" value="POL PROTEIN"/>
    <property type="match status" value="1"/>
</dbReference>
<organism evidence="2 3">
    <name type="scientific">Tanacetum coccineum</name>
    <dbReference type="NCBI Taxonomy" id="301880"/>
    <lineage>
        <taxon>Eukaryota</taxon>
        <taxon>Viridiplantae</taxon>
        <taxon>Streptophyta</taxon>
        <taxon>Embryophyta</taxon>
        <taxon>Tracheophyta</taxon>
        <taxon>Spermatophyta</taxon>
        <taxon>Magnoliopsida</taxon>
        <taxon>eudicotyledons</taxon>
        <taxon>Gunneridae</taxon>
        <taxon>Pentapetalae</taxon>
        <taxon>asterids</taxon>
        <taxon>campanulids</taxon>
        <taxon>Asterales</taxon>
        <taxon>Asteraceae</taxon>
        <taxon>Asteroideae</taxon>
        <taxon>Anthemideae</taxon>
        <taxon>Anthemidinae</taxon>
        <taxon>Tanacetum</taxon>
    </lineage>
</organism>
<sequence>MVEGWTSQRILIGMDWLSNYKEEIICHKKVVRIPLPVWQRWTYLDYRLFWEVIFRIELILEQCRQQSLPTVWPPSEMEELFGTTQGNPRQRFIENFSKIGKSLTILTQKCKTFDWGEEQELAFQTLKDKLCNAPALALSDGSDDFLVYCDASRDRTRLCVNAKRQLNITHVADRGYFVINDCEFATILVKSNIKDMILIAQKEVVDESAGLQKGLDEMIEQRSDGTLYYLDQICVPLKGEVLVAWNEKDIVEYVSNVLYCLKAFRFYVIEPNDSVSINSIIESRDAIFDENRFSSVPRASLRIPNRTEDIGGSVVPEEIIEEEQGMRVIGCLMYAMTCIRPDIAFALGKLSRYTSNPVTLMQAEFSNTKDNSSTSGWYSSAWCDANSRLTKKTNLHYIPNTWYKKFVALAAAGKEAECAATLAKSYSQMYNGKSRHLGVRHSMIRELIMNEVKSIEFVRSQPNLADHLTKGLARDLVIKSAEGM</sequence>
<dbReference type="InterPro" id="IPR043128">
    <property type="entry name" value="Rev_trsase/Diguanyl_cyclase"/>
</dbReference>
<dbReference type="Gene3D" id="3.30.70.270">
    <property type="match status" value="1"/>
</dbReference>
<reference evidence="2" key="2">
    <citation type="submission" date="2022-01" db="EMBL/GenBank/DDBJ databases">
        <authorList>
            <person name="Yamashiro T."/>
            <person name="Shiraishi A."/>
            <person name="Satake H."/>
            <person name="Nakayama K."/>
        </authorList>
    </citation>
    <scope>NUCLEOTIDE SEQUENCE</scope>
</reference>
<reference evidence="2" key="1">
    <citation type="journal article" date="2022" name="Int. J. Mol. Sci.">
        <title>Draft Genome of Tanacetum Coccineum: Genomic Comparison of Closely Related Tanacetum-Family Plants.</title>
        <authorList>
            <person name="Yamashiro T."/>
            <person name="Shiraishi A."/>
            <person name="Nakayama K."/>
            <person name="Satake H."/>
        </authorList>
    </citation>
    <scope>NUCLEOTIDE SEQUENCE</scope>
</reference>